<comment type="subcellular location">
    <subcellularLocation>
        <location evidence="2">Cell membrane</location>
    </subcellularLocation>
</comment>
<dbReference type="Pfam" id="PF02518">
    <property type="entry name" value="HATPase_c"/>
    <property type="match status" value="1"/>
</dbReference>
<dbReference type="PROSITE" id="PS50885">
    <property type="entry name" value="HAMP"/>
    <property type="match status" value="1"/>
</dbReference>
<dbReference type="InterPro" id="IPR004358">
    <property type="entry name" value="Sig_transdc_His_kin-like_C"/>
</dbReference>
<keyword evidence="9" id="KW-0902">Two-component regulatory system</keyword>
<protein>
    <recommendedName>
        <fullName evidence="3">histidine kinase</fullName>
        <ecNumber evidence="3">2.7.13.3</ecNumber>
    </recommendedName>
</protein>
<evidence type="ECO:0000256" key="2">
    <source>
        <dbReference type="ARBA" id="ARBA00004236"/>
    </source>
</evidence>
<accession>A0A2A9CWJ5</accession>
<keyword evidence="5" id="KW-0808">Transferase</keyword>
<dbReference type="SMART" id="SM00388">
    <property type="entry name" value="HisKA"/>
    <property type="match status" value="1"/>
</dbReference>
<keyword evidence="4" id="KW-0597">Phosphoprotein</keyword>
<dbReference type="PRINTS" id="PR00344">
    <property type="entry name" value="BCTRLSENSOR"/>
</dbReference>
<evidence type="ECO:0000259" key="12">
    <source>
        <dbReference type="PROSITE" id="PS50885"/>
    </source>
</evidence>
<keyword evidence="7 13" id="KW-0418">Kinase</keyword>
<dbReference type="EC" id="2.7.13.3" evidence="3"/>
<dbReference type="InterPro" id="IPR036890">
    <property type="entry name" value="HATPase_C_sf"/>
</dbReference>
<evidence type="ECO:0000256" key="5">
    <source>
        <dbReference type="ARBA" id="ARBA00022679"/>
    </source>
</evidence>
<organism evidence="13 14">
    <name type="scientific">Propionicimonas paludicola</name>
    <dbReference type="NCBI Taxonomy" id="185243"/>
    <lineage>
        <taxon>Bacteria</taxon>
        <taxon>Bacillati</taxon>
        <taxon>Actinomycetota</taxon>
        <taxon>Actinomycetes</taxon>
        <taxon>Propionibacteriales</taxon>
        <taxon>Nocardioidaceae</taxon>
        <taxon>Propionicimonas</taxon>
    </lineage>
</organism>
<sequence>MNHRQQPGSLSTRLLVSQIGVSVAMALTMIVVAAIAGPPLFEAHMKEAGHDSPELLAHSQEAFSAAGALALGMGLAIAATGAVIVSVLITRRLRRSLTDLGDAAARISDGDYELRVEPADSRELATLAASFNTMAGKLATVEGSRRRLLTDLAHEIRTPLASMEICVESLEDGAIEPGPRAWQILSSQIDRISHLADDLGQVSAAEEGRLNLEPRPSDPNALAETAVLAARDGFERKQVELQLHPYRGDALWTEADPARIGQVLGNLLSNALRHTPSGGRVEITVTPDRDRVNLQVTDNGDGIAEEHLQRIFERFYRVDAARDREHGGTGVGLAISRAIARAHGGELSAASAGLGKGTTITLSLPIAKGSSEKLHTAP</sequence>
<proteinExistence type="predicted"/>
<dbReference type="InterPro" id="IPR003661">
    <property type="entry name" value="HisK_dim/P_dom"/>
</dbReference>
<reference evidence="13" key="1">
    <citation type="submission" date="2017-10" db="EMBL/GenBank/DDBJ databases">
        <title>Sequencing the genomes of 1000 actinobacteria strains.</title>
        <authorList>
            <person name="Klenk H.-P."/>
        </authorList>
    </citation>
    <scope>NUCLEOTIDE SEQUENCE [LARGE SCALE GENOMIC DNA]</scope>
    <source>
        <strain evidence="13">DSM 15597</strain>
    </source>
</reference>
<keyword evidence="14" id="KW-1185">Reference proteome</keyword>
<comment type="caution">
    <text evidence="13">The sequence shown here is derived from an EMBL/GenBank/DDBJ whole genome shotgun (WGS) entry which is preliminary data.</text>
</comment>
<dbReference type="PANTHER" id="PTHR43711:SF1">
    <property type="entry name" value="HISTIDINE KINASE 1"/>
    <property type="match status" value="1"/>
</dbReference>
<evidence type="ECO:0000256" key="10">
    <source>
        <dbReference type="SAM" id="Phobius"/>
    </source>
</evidence>
<dbReference type="SUPFAM" id="SSF47384">
    <property type="entry name" value="Homodimeric domain of signal transducing histidine kinase"/>
    <property type="match status" value="1"/>
</dbReference>
<dbReference type="SMART" id="SM00387">
    <property type="entry name" value="HATPase_c"/>
    <property type="match status" value="1"/>
</dbReference>
<evidence type="ECO:0000313" key="13">
    <source>
        <dbReference type="EMBL" id="PFG17949.1"/>
    </source>
</evidence>
<evidence type="ECO:0000313" key="14">
    <source>
        <dbReference type="Proteomes" id="UP000226079"/>
    </source>
</evidence>
<dbReference type="Pfam" id="PF00672">
    <property type="entry name" value="HAMP"/>
    <property type="match status" value="1"/>
</dbReference>
<dbReference type="SUPFAM" id="SSF55874">
    <property type="entry name" value="ATPase domain of HSP90 chaperone/DNA topoisomerase II/histidine kinase"/>
    <property type="match status" value="1"/>
</dbReference>
<dbReference type="OrthoDB" id="9757990at2"/>
<feature type="domain" description="Histidine kinase" evidence="11">
    <location>
        <begin position="151"/>
        <end position="368"/>
    </location>
</feature>
<dbReference type="FunFam" id="3.30.565.10:FF:000006">
    <property type="entry name" value="Sensor histidine kinase WalK"/>
    <property type="match status" value="1"/>
</dbReference>
<dbReference type="Gene3D" id="3.30.565.10">
    <property type="entry name" value="Histidine kinase-like ATPase, C-terminal domain"/>
    <property type="match status" value="1"/>
</dbReference>
<name>A0A2A9CWJ5_9ACTN</name>
<dbReference type="GO" id="GO:0005886">
    <property type="term" value="C:plasma membrane"/>
    <property type="evidence" value="ECO:0007669"/>
    <property type="project" value="UniProtKB-SubCell"/>
</dbReference>
<gene>
    <name evidence="13" type="ORF">ATK74_2528</name>
</gene>
<feature type="transmembrane region" description="Helical" evidence="10">
    <location>
        <begin position="62"/>
        <end position="89"/>
    </location>
</feature>
<dbReference type="PROSITE" id="PS50109">
    <property type="entry name" value="HIS_KIN"/>
    <property type="match status" value="1"/>
</dbReference>
<dbReference type="AlphaFoldDB" id="A0A2A9CWJ5"/>
<dbReference type="CDD" id="cd06225">
    <property type="entry name" value="HAMP"/>
    <property type="match status" value="1"/>
</dbReference>
<dbReference type="Pfam" id="PF00512">
    <property type="entry name" value="HisKA"/>
    <property type="match status" value="1"/>
</dbReference>
<evidence type="ECO:0000256" key="6">
    <source>
        <dbReference type="ARBA" id="ARBA00022692"/>
    </source>
</evidence>
<dbReference type="CDD" id="cd00082">
    <property type="entry name" value="HisKA"/>
    <property type="match status" value="1"/>
</dbReference>
<keyword evidence="8 10" id="KW-1133">Transmembrane helix</keyword>
<dbReference type="InterPro" id="IPR003594">
    <property type="entry name" value="HATPase_dom"/>
</dbReference>
<feature type="domain" description="HAMP" evidence="12">
    <location>
        <begin position="91"/>
        <end position="143"/>
    </location>
</feature>
<feature type="transmembrane region" description="Helical" evidence="10">
    <location>
        <begin position="12"/>
        <end position="36"/>
    </location>
</feature>
<evidence type="ECO:0000256" key="3">
    <source>
        <dbReference type="ARBA" id="ARBA00012438"/>
    </source>
</evidence>
<comment type="catalytic activity">
    <reaction evidence="1">
        <text>ATP + protein L-histidine = ADP + protein N-phospho-L-histidine.</text>
        <dbReference type="EC" id="2.7.13.3"/>
    </reaction>
</comment>
<dbReference type="SUPFAM" id="SSF158472">
    <property type="entry name" value="HAMP domain-like"/>
    <property type="match status" value="1"/>
</dbReference>
<evidence type="ECO:0000256" key="4">
    <source>
        <dbReference type="ARBA" id="ARBA00022553"/>
    </source>
</evidence>
<evidence type="ECO:0000256" key="8">
    <source>
        <dbReference type="ARBA" id="ARBA00022989"/>
    </source>
</evidence>
<dbReference type="Proteomes" id="UP000226079">
    <property type="component" value="Unassembled WGS sequence"/>
</dbReference>
<evidence type="ECO:0000256" key="1">
    <source>
        <dbReference type="ARBA" id="ARBA00000085"/>
    </source>
</evidence>
<dbReference type="Gene3D" id="6.10.340.10">
    <property type="match status" value="1"/>
</dbReference>
<evidence type="ECO:0000256" key="7">
    <source>
        <dbReference type="ARBA" id="ARBA00022777"/>
    </source>
</evidence>
<keyword evidence="10" id="KW-0472">Membrane</keyword>
<dbReference type="SMART" id="SM00304">
    <property type="entry name" value="HAMP"/>
    <property type="match status" value="1"/>
</dbReference>
<dbReference type="InterPro" id="IPR036097">
    <property type="entry name" value="HisK_dim/P_sf"/>
</dbReference>
<evidence type="ECO:0000256" key="9">
    <source>
        <dbReference type="ARBA" id="ARBA00023012"/>
    </source>
</evidence>
<evidence type="ECO:0000259" key="11">
    <source>
        <dbReference type="PROSITE" id="PS50109"/>
    </source>
</evidence>
<dbReference type="EMBL" id="PDJC01000001">
    <property type="protein sequence ID" value="PFG17949.1"/>
    <property type="molecule type" value="Genomic_DNA"/>
</dbReference>
<dbReference type="GO" id="GO:0000155">
    <property type="term" value="F:phosphorelay sensor kinase activity"/>
    <property type="evidence" value="ECO:0007669"/>
    <property type="project" value="InterPro"/>
</dbReference>
<dbReference type="PANTHER" id="PTHR43711">
    <property type="entry name" value="TWO-COMPONENT HISTIDINE KINASE"/>
    <property type="match status" value="1"/>
</dbReference>
<dbReference type="InterPro" id="IPR050736">
    <property type="entry name" value="Sensor_HK_Regulatory"/>
</dbReference>
<dbReference type="Gene3D" id="1.10.287.130">
    <property type="match status" value="1"/>
</dbReference>
<keyword evidence="6 10" id="KW-0812">Transmembrane</keyword>
<dbReference type="CDD" id="cd00075">
    <property type="entry name" value="HATPase"/>
    <property type="match status" value="1"/>
</dbReference>
<dbReference type="InterPro" id="IPR005467">
    <property type="entry name" value="His_kinase_dom"/>
</dbReference>
<dbReference type="InterPro" id="IPR003660">
    <property type="entry name" value="HAMP_dom"/>
</dbReference>